<accession>A0ABU7R8L2</accession>
<proteinExistence type="predicted"/>
<evidence type="ECO:0000313" key="2">
    <source>
        <dbReference type="Proteomes" id="UP001332931"/>
    </source>
</evidence>
<dbReference type="RefSeq" id="WP_330957696.1">
    <property type="nucleotide sequence ID" value="NZ_JAZGJQ010000002.1"/>
</dbReference>
<dbReference type="InterPro" id="IPR052924">
    <property type="entry name" value="OsmC/Ohr_hydroprdx_reductase"/>
</dbReference>
<dbReference type="GO" id="GO:0004601">
    <property type="term" value="F:peroxidase activity"/>
    <property type="evidence" value="ECO:0007669"/>
    <property type="project" value="UniProtKB-KW"/>
</dbReference>
<dbReference type="Pfam" id="PF02566">
    <property type="entry name" value="OsmC"/>
    <property type="match status" value="1"/>
</dbReference>
<dbReference type="InterPro" id="IPR003718">
    <property type="entry name" value="OsmC/Ohr_fam"/>
</dbReference>
<dbReference type="PANTHER" id="PTHR35368">
    <property type="entry name" value="HYDROPEROXIDE REDUCTASE"/>
    <property type="match status" value="1"/>
</dbReference>
<dbReference type="InterPro" id="IPR036102">
    <property type="entry name" value="OsmC/Ohrsf"/>
</dbReference>
<sequence length="141" mass="14978">MNTFSATTTKLPESCQVEAASRGFRLMIDEPVDAGGTDKGMNPVEMLLCALGGCQTLVACMNAPKLGIELSGCRAELEGDMDLSGQNPYNGYQEIRSTLHVKSCAPQEKLDELAAVVEHNCPVGNTLKGSCRVACRVVADL</sequence>
<dbReference type="Proteomes" id="UP001332931">
    <property type="component" value="Unassembled WGS sequence"/>
</dbReference>
<keyword evidence="2" id="KW-1185">Reference proteome</keyword>
<keyword evidence="1" id="KW-0560">Oxidoreductase</keyword>
<dbReference type="PANTHER" id="PTHR35368:SF1">
    <property type="entry name" value="HYDROPEROXIDE REDUCTASE"/>
    <property type="match status" value="1"/>
</dbReference>
<dbReference type="EC" id="1.11.1.-" evidence="1"/>
<comment type="caution">
    <text evidence="1">The sequence shown here is derived from an EMBL/GenBank/DDBJ whole genome shotgun (WGS) entry which is preliminary data.</text>
</comment>
<organism evidence="1 2">
    <name type="scientific">Olsenella absiana</name>
    <dbReference type="NCBI Taxonomy" id="3115222"/>
    <lineage>
        <taxon>Bacteria</taxon>
        <taxon>Bacillati</taxon>
        <taxon>Actinomycetota</taxon>
        <taxon>Coriobacteriia</taxon>
        <taxon>Coriobacteriales</taxon>
        <taxon>Atopobiaceae</taxon>
        <taxon>Olsenella</taxon>
    </lineage>
</organism>
<reference evidence="1 2" key="1">
    <citation type="submission" date="2024-01" db="EMBL/GenBank/DDBJ databases">
        <title>Description of Olsenella sp. nov., isolated from pig feces.</title>
        <authorList>
            <person name="Chang Y.-H."/>
        </authorList>
    </citation>
    <scope>NUCLEOTIDE SEQUENCE [LARGE SCALE GENOMIC DNA]</scope>
    <source>
        <strain evidence="1 2">YH-ols2223</strain>
    </source>
</reference>
<dbReference type="EMBL" id="JAZGJQ010000002">
    <property type="protein sequence ID" value="MEE6146930.1"/>
    <property type="molecule type" value="Genomic_DNA"/>
</dbReference>
<gene>
    <name evidence="1" type="ORF">VXJ25_02800</name>
</gene>
<protein>
    <submittedName>
        <fullName evidence="1">OsmC family protein</fullName>
        <ecNumber evidence="1">1.11.1.-</ecNumber>
    </submittedName>
</protein>
<dbReference type="Gene3D" id="3.30.300.20">
    <property type="match status" value="1"/>
</dbReference>
<keyword evidence="1" id="KW-0575">Peroxidase</keyword>
<evidence type="ECO:0000313" key="1">
    <source>
        <dbReference type="EMBL" id="MEE6146930.1"/>
    </source>
</evidence>
<name>A0ABU7R8L2_9ACTN</name>
<dbReference type="SUPFAM" id="SSF82784">
    <property type="entry name" value="OsmC-like"/>
    <property type="match status" value="1"/>
</dbReference>
<dbReference type="InterPro" id="IPR015946">
    <property type="entry name" value="KH_dom-like_a/b"/>
</dbReference>